<name>A0AA44U5G9_CUTAC</name>
<dbReference type="EMBL" id="LKVB01000002">
    <property type="protein sequence ID" value="PHJ27942.1"/>
    <property type="molecule type" value="Genomic_DNA"/>
</dbReference>
<dbReference type="Proteomes" id="UP000223982">
    <property type="component" value="Unassembled WGS sequence"/>
</dbReference>
<evidence type="ECO:0000313" key="3">
    <source>
        <dbReference type="Proteomes" id="UP000223982"/>
    </source>
</evidence>
<keyword evidence="1" id="KW-0472">Membrane</keyword>
<gene>
    <name evidence="2" type="ORF">APS60_00085</name>
</gene>
<organism evidence="2 3">
    <name type="scientific">Cutibacterium acnes</name>
    <name type="common">Propionibacterium acnes</name>
    <dbReference type="NCBI Taxonomy" id="1747"/>
    <lineage>
        <taxon>Bacteria</taxon>
        <taxon>Bacillati</taxon>
        <taxon>Actinomycetota</taxon>
        <taxon>Actinomycetes</taxon>
        <taxon>Propionibacteriales</taxon>
        <taxon>Propionibacteriaceae</taxon>
        <taxon>Cutibacterium</taxon>
    </lineage>
</organism>
<feature type="transmembrane region" description="Helical" evidence="1">
    <location>
        <begin position="6"/>
        <end position="24"/>
    </location>
</feature>
<accession>A0AA44U5G9</accession>
<reference evidence="2 3" key="1">
    <citation type="submission" date="2017-02" db="EMBL/GenBank/DDBJ databases">
        <title>Prevalence of linear plasmids in Propionibacterium acnes isolates obtained from cancerous prostatic tissue.</title>
        <authorList>
            <person name="Davidsson S."/>
            <person name="Bruggemann H."/>
        </authorList>
    </citation>
    <scope>NUCLEOTIDE SEQUENCE [LARGE SCALE GENOMIC DNA]</scope>
    <source>
        <strain evidence="2 3">09-9</strain>
    </source>
</reference>
<dbReference type="AlphaFoldDB" id="A0AA44U5G9"/>
<keyword evidence="1" id="KW-1133">Transmembrane helix</keyword>
<protein>
    <submittedName>
        <fullName evidence="2">Uncharacterized protein</fullName>
    </submittedName>
</protein>
<proteinExistence type="predicted"/>
<sequence length="69" mass="7744">MRKERPGYVTALIALVAAGLASFYRSGASSRKRFTFAPRRKQSSIIGAIHVRHHCFGGLFSYGDVRFRL</sequence>
<evidence type="ECO:0000313" key="2">
    <source>
        <dbReference type="EMBL" id="PHJ27942.1"/>
    </source>
</evidence>
<comment type="caution">
    <text evidence="2">The sequence shown here is derived from an EMBL/GenBank/DDBJ whole genome shotgun (WGS) entry which is preliminary data.</text>
</comment>
<keyword evidence="1" id="KW-0812">Transmembrane</keyword>
<evidence type="ECO:0000256" key="1">
    <source>
        <dbReference type="SAM" id="Phobius"/>
    </source>
</evidence>